<dbReference type="AlphaFoldDB" id="A0A2T5J671"/>
<gene>
    <name evidence="4" type="ORF">C8P68_107100</name>
</gene>
<dbReference type="GO" id="GO:0016020">
    <property type="term" value="C:membrane"/>
    <property type="evidence" value="ECO:0007669"/>
    <property type="project" value="TreeGrafter"/>
</dbReference>
<sequence length="246" mass="26059">MNTTNKTALITGGGSGIGFEIAKQLVAKGNKVIITGRTEAKLKAAADEIGAAYFTADINKPADTDALKNFLLAEFGGLDVLINNAGHAYYYQPGPDADAATKAADEFQTNFFSAVRLTEELLPLLQKSAEAAIVNVTSIVALVPSTIISTYSASKAALHSYTQTLRYALSKTTNIKVFELMPPLVNTAFSAEIGGENGIPPAEVADTLLHGFENDVYEIHTGNTAGIHALAYAPTYNDAFLALNER</sequence>
<dbReference type="OrthoDB" id="9810734at2"/>
<dbReference type="Pfam" id="PF00106">
    <property type="entry name" value="adh_short"/>
    <property type="match status" value="1"/>
</dbReference>
<name>A0A2T5J671_9SPHI</name>
<dbReference type="EMBL" id="QAOQ01000007">
    <property type="protein sequence ID" value="PTQ94037.1"/>
    <property type="molecule type" value="Genomic_DNA"/>
</dbReference>
<evidence type="ECO:0000256" key="2">
    <source>
        <dbReference type="ARBA" id="ARBA00023002"/>
    </source>
</evidence>
<evidence type="ECO:0000256" key="3">
    <source>
        <dbReference type="RuleBase" id="RU000363"/>
    </source>
</evidence>
<comment type="similarity">
    <text evidence="1 3">Belongs to the short-chain dehydrogenases/reductases (SDR) family.</text>
</comment>
<dbReference type="PRINTS" id="PR00080">
    <property type="entry name" value="SDRFAMILY"/>
</dbReference>
<reference evidence="4 5" key="1">
    <citation type="submission" date="2018-04" db="EMBL/GenBank/DDBJ databases">
        <title>Genomic Encyclopedia of Archaeal and Bacterial Type Strains, Phase II (KMG-II): from individual species to whole genera.</title>
        <authorList>
            <person name="Goeker M."/>
        </authorList>
    </citation>
    <scope>NUCLEOTIDE SEQUENCE [LARGE SCALE GENOMIC DNA]</scope>
    <source>
        <strain evidence="4 5">DSM 26809</strain>
    </source>
</reference>
<dbReference type="InterPro" id="IPR036291">
    <property type="entry name" value="NAD(P)-bd_dom_sf"/>
</dbReference>
<dbReference type="GO" id="GO:0016491">
    <property type="term" value="F:oxidoreductase activity"/>
    <property type="evidence" value="ECO:0007669"/>
    <property type="project" value="UniProtKB-KW"/>
</dbReference>
<evidence type="ECO:0000313" key="5">
    <source>
        <dbReference type="Proteomes" id="UP000244168"/>
    </source>
</evidence>
<dbReference type="Gene3D" id="3.40.50.720">
    <property type="entry name" value="NAD(P)-binding Rossmann-like Domain"/>
    <property type="match status" value="1"/>
</dbReference>
<evidence type="ECO:0000256" key="1">
    <source>
        <dbReference type="ARBA" id="ARBA00006484"/>
    </source>
</evidence>
<proteinExistence type="inferred from homology"/>
<organism evidence="4 5">
    <name type="scientific">Mucilaginibacter yixingensis</name>
    <dbReference type="NCBI Taxonomy" id="1295612"/>
    <lineage>
        <taxon>Bacteria</taxon>
        <taxon>Pseudomonadati</taxon>
        <taxon>Bacteroidota</taxon>
        <taxon>Sphingobacteriia</taxon>
        <taxon>Sphingobacteriales</taxon>
        <taxon>Sphingobacteriaceae</taxon>
        <taxon>Mucilaginibacter</taxon>
    </lineage>
</organism>
<accession>A0A2T5J671</accession>
<dbReference type="PRINTS" id="PR00081">
    <property type="entry name" value="GDHRDH"/>
</dbReference>
<keyword evidence="2" id="KW-0560">Oxidoreductase</keyword>
<protein>
    <submittedName>
        <fullName evidence="4">Putative oxidoreductase</fullName>
    </submittedName>
</protein>
<dbReference type="PANTHER" id="PTHR44196">
    <property type="entry name" value="DEHYDROGENASE/REDUCTASE SDR FAMILY MEMBER 7B"/>
    <property type="match status" value="1"/>
</dbReference>
<dbReference type="SUPFAM" id="SSF51735">
    <property type="entry name" value="NAD(P)-binding Rossmann-fold domains"/>
    <property type="match status" value="1"/>
</dbReference>
<comment type="caution">
    <text evidence="4">The sequence shown here is derived from an EMBL/GenBank/DDBJ whole genome shotgun (WGS) entry which is preliminary data.</text>
</comment>
<keyword evidence="5" id="KW-1185">Reference proteome</keyword>
<dbReference type="InterPro" id="IPR020904">
    <property type="entry name" value="Sc_DH/Rdtase_CS"/>
</dbReference>
<dbReference type="PANTHER" id="PTHR44196:SF1">
    <property type="entry name" value="DEHYDROGENASE_REDUCTASE SDR FAMILY MEMBER 7B"/>
    <property type="match status" value="1"/>
</dbReference>
<dbReference type="InterPro" id="IPR002347">
    <property type="entry name" value="SDR_fam"/>
</dbReference>
<evidence type="ECO:0000313" key="4">
    <source>
        <dbReference type="EMBL" id="PTQ94037.1"/>
    </source>
</evidence>
<dbReference type="Proteomes" id="UP000244168">
    <property type="component" value="Unassembled WGS sequence"/>
</dbReference>
<dbReference type="PROSITE" id="PS00061">
    <property type="entry name" value="ADH_SHORT"/>
    <property type="match status" value="1"/>
</dbReference>
<dbReference type="RefSeq" id="WP_107830382.1">
    <property type="nucleotide sequence ID" value="NZ_CP160205.1"/>
</dbReference>